<dbReference type="SUPFAM" id="SSF51905">
    <property type="entry name" value="FAD/NAD(P)-binding domain"/>
    <property type="match status" value="2"/>
</dbReference>
<keyword evidence="9" id="KW-1185">Reference proteome</keyword>
<dbReference type="PANTHER" id="PTHR42913">
    <property type="entry name" value="APOPTOSIS-INDUCING FACTOR 1"/>
    <property type="match status" value="1"/>
</dbReference>
<dbReference type="AlphaFoldDB" id="A0A6H9WMY4"/>
<organism evidence="8 9">
    <name type="scientific">Pseudoclavibacter endophyticus</name>
    <dbReference type="NCBI Taxonomy" id="1778590"/>
    <lineage>
        <taxon>Bacteria</taxon>
        <taxon>Bacillati</taxon>
        <taxon>Actinomycetota</taxon>
        <taxon>Actinomycetes</taxon>
        <taxon>Micrococcales</taxon>
        <taxon>Microbacteriaceae</taxon>
        <taxon>Pseudoclavibacter</taxon>
    </lineage>
</organism>
<feature type="domain" description="FAD/NAD(P)-binding" evidence="7">
    <location>
        <begin position="60"/>
        <end position="340"/>
    </location>
</feature>
<dbReference type="InterPro" id="IPR023753">
    <property type="entry name" value="FAD/NAD-binding_dom"/>
</dbReference>
<protein>
    <submittedName>
        <fullName evidence="8">Pyridine nucleotide-disulfide oxidoreductase</fullName>
    </submittedName>
</protein>
<dbReference type="EMBL" id="WBJY01000003">
    <property type="protein sequence ID" value="KAB1647916.1"/>
    <property type="molecule type" value="Genomic_DNA"/>
</dbReference>
<evidence type="ECO:0000313" key="9">
    <source>
        <dbReference type="Proteomes" id="UP000431744"/>
    </source>
</evidence>
<comment type="caution">
    <text evidence="8">The sequence shown here is derived from an EMBL/GenBank/DDBJ whole genome shotgun (WGS) entry which is preliminary data.</text>
</comment>
<dbReference type="Gene3D" id="3.50.50.100">
    <property type="match status" value="1"/>
</dbReference>
<evidence type="ECO:0000259" key="7">
    <source>
        <dbReference type="Pfam" id="PF07992"/>
    </source>
</evidence>
<keyword evidence="5" id="KW-0560">Oxidoreductase</keyword>
<gene>
    <name evidence="8" type="ORF">F8O04_12360</name>
</gene>
<evidence type="ECO:0000256" key="2">
    <source>
        <dbReference type="ARBA" id="ARBA00005272"/>
    </source>
</evidence>
<dbReference type="InterPro" id="IPR051169">
    <property type="entry name" value="NADH-Q_oxidoreductase"/>
</dbReference>
<comment type="similarity">
    <text evidence="2">Belongs to the NADH dehydrogenase family.</text>
</comment>
<dbReference type="OrthoDB" id="9781621at2"/>
<evidence type="ECO:0000256" key="5">
    <source>
        <dbReference type="ARBA" id="ARBA00023002"/>
    </source>
</evidence>
<evidence type="ECO:0000256" key="6">
    <source>
        <dbReference type="SAM" id="MobiDB-lite"/>
    </source>
</evidence>
<name>A0A6H9WMY4_9MICO</name>
<proteinExistence type="inferred from homology"/>
<dbReference type="Pfam" id="PF07992">
    <property type="entry name" value="Pyr_redox_2"/>
    <property type="match status" value="1"/>
</dbReference>
<feature type="region of interest" description="Disordered" evidence="6">
    <location>
        <begin position="1"/>
        <end position="52"/>
    </location>
</feature>
<evidence type="ECO:0000256" key="1">
    <source>
        <dbReference type="ARBA" id="ARBA00001974"/>
    </source>
</evidence>
<comment type="cofactor">
    <cofactor evidence="1">
        <name>FAD</name>
        <dbReference type="ChEBI" id="CHEBI:57692"/>
    </cofactor>
</comment>
<evidence type="ECO:0000313" key="8">
    <source>
        <dbReference type="EMBL" id="KAB1647916.1"/>
    </source>
</evidence>
<dbReference type="PRINTS" id="PR00368">
    <property type="entry name" value="FADPNR"/>
</dbReference>
<feature type="compositionally biased region" description="Basic and acidic residues" evidence="6">
    <location>
        <begin position="1"/>
        <end position="18"/>
    </location>
</feature>
<reference evidence="8 9" key="1">
    <citation type="submission" date="2019-09" db="EMBL/GenBank/DDBJ databases">
        <title>Phylogeny of genus Pseudoclavibacter and closely related genus.</title>
        <authorList>
            <person name="Li Y."/>
        </authorList>
    </citation>
    <scope>NUCLEOTIDE SEQUENCE [LARGE SCALE GENOMIC DNA]</scope>
    <source>
        <strain evidence="8 9">EGI 60007</strain>
    </source>
</reference>
<evidence type="ECO:0000256" key="3">
    <source>
        <dbReference type="ARBA" id="ARBA00022630"/>
    </source>
</evidence>
<evidence type="ECO:0000256" key="4">
    <source>
        <dbReference type="ARBA" id="ARBA00022827"/>
    </source>
</evidence>
<keyword evidence="3" id="KW-0285">Flavoprotein</keyword>
<sequence>MRTNDDRLHRLPATDHDTPATGPRPRSTQRVQVPHPPRAIPPQAATTASARTPRAAETLRVVVIGAGYAGVMAANRLAGHRTRSAAPIRVALVNPVDVFTERIRLHEALTAGGDASIPLHELLNEHVELVVGRATLVDRDAAVVRLDDDRTLPFDRVVIATGSSAAGPAGTLPLSTREHLAPLRQALEATDTSDTPSIRVIGGGLTGIEVAAELASAPRKPSSARLGVPRAGRSVELIDTRIVGGTLGARARQHARARLTRLGVHLVDRATSTPGAGPAPGALMIWAGGFRPVTVPIEPPVAMAGDGRIVVDAALRSPDDPRILAAGDCASSPASHVRASCAAALPLGAGAASTVIAEQEGGVARDVRVGFLGRCLSLGREYGLLDVARADDRSIGLIVGGRTGRLVKDQIMNRTTFWLRGEAARSGWYRGTPGPA</sequence>
<feature type="compositionally biased region" description="Low complexity" evidence="6">
    <location>
        <begin position="41"/>
        <end position="52"/>
    </location>
</feature>
<accession>A0A6H9WMY4</accession>
<dbReference type="GO" id="GO:0003955">
    <property type="term" value="F:NAD(P)H dehydrogenase (quinone) activity"/>
    <property type="evidence" value="ECO:0007669"/>
    <property type="project" value="TreeGrafter"/>
</dbReference>
<dbReference type="InterPro" id="IPR036188">
    <property type="entry name" value="FAD/NAD-bd_sf"/>
</dbReference>
<dbReference type="PANTHER" id="PTHR42913:SF3">
    <property type="entry name" value="64 KDA MITOCHONDRIAL NADH DEHYDROGENASE (EUROFUNG)"/>
    <property type="match status" value="1"/>
</dbReference>
<dbReference type="GO" id="GO:0019646">
    <property type="term" value="P:aerobic electron transport chain"/>
    <property type="evidence" value="ECO:0007669"/>
    <property type="project" value="TreeGrafter"/>
</dbReference>
<dbReference type="Proteomes" id="UP000431744">
    <property type="component" value="Unassembled WGS sequence"/>
</dbReference>
<keyword evidence="4" id="KW-0274">FAD</keyword>
<dbReference type="PRINTS" id="PR00469">
    <property type="entry name" value="PNDRDTASEII"/>
</dbReference>